<dbReference type="GO" id="GO:0005524">
    <property type="term" value="F:ATP binding"/>
    <property type="evidence" value="ECO:0007669"/>
    <property type="project" value="UniProtKB-KW"/>
</dbReference>
<dbReference type="GO" id="GO:0004467">
    <property type="term" value="F:long-chain fatty acid-CoA ligase activity"/>
    <property type="evidence" value="ECO:0007669"/>
    <property type="project" value="UniProtKB-EC"/>
</dbReference>
<comment type="catalytic activity">
    <reaction evidence="3">
        <text>a long-chain fatty acid + ATP + CoA = a long-chain fatty acyl-CoA + AMP + diphosphate</text>
        <dbReference type="Rhea" id="RHEA:15421"/>
        <dbReference type="ChEBI" id="CHEBI:30616"/>
        <dbReference type="ChEBI" id="CHEBI:33019"/>
        <dbReference type="ChEBI" id="CHEBI:57287"/>
        <dbReference type="ChEBI" id="CHEBI:57560"/>
        <dbReference type="ChEBI" id="CHEBI:83139"/>
        <dbReference type="ChEBI" id="CHEBI:456215"/>
        <dbReference type="EC" id="6.2.1.3"/>
    </reaction>
    <physiologicalReaction direction="left-to-right" evidence="3">
        <dbReference type="Rhea" id="RHEA:15422"/>
    </physiologicalReaction>
</comment>
<dbReference type="PROSITE" id="PS00455">
    <property type="entry name" value="AMP_BINDING"/>
    <property type="match status" value="1"/>
</dbReference>
<keyword evidence="2" id="KW-0067">ATP-binding</keyword>
<protein>
    <submittedName>
        <fullName evidence="5">AMP-binding protein</fullName>
    </submittedName>
</protein>
<evidence type="ECO:0000256" key="2">
    <source>
        <dbReference type="ARBA" id="ARBA00022840"/>
    </source>
</evidence>
<dbReference type="PANTHER" id="PTHR43272">
    <property type="entry name" value="LONG-CHAIN-FATTY-ACID--COA LIGASE"/>
    <property type="match status" value="1"/>
</dbReference>
<dbReference type="PANTHER" id="PTHR43272:SF33">
    <property type="entry name" value="AMP-BINDING DOMAIN-CONTAINING PROTEIN-RELATED"/>
    <property type="match status" value="1"/>
</dbReference>
<dbReference type="Gene3D" id="3.30.300.30">
    <property type="match status" value="1"/>
</dbReference>
<dbReference type="SUPFAM" id="SSF56801">
    <property type="entry name" value="Acetyl-CoA synthetase-like"/>
    <property type="match status" value="1"/>
</dbReference>
<name>A0A7D9D4R8_9GAMM</name>
<keyword evidence="1" id="KW-0547">Nucleotide-binding</keyword>
<sequence>MKQNMTELLTAHQALVDRAKKNPDRIFLNQPVDGIVRTFTWSESVDTSRRMASALLGLDLRPGDKVAILAKNSAEWILADIAIAMAGLISVPIYPTAGAGTISHVLQHSEAKAVFVGKLDDAASAATAIAPDFPKIAFPYPTMDCQHQWQEMLARYEPLDTLHRPAKDDVMTILYTSGSTGQPKGVVISYGAYAYASEAARASSDVGPDDHLFSYLPLAHITERTCTAGPAIYGGCVCSFVESLETFPHDLKRASPTIFISVPRLWVKFQSGVHAKISPTKLKILLALPIVGKVVARKIRAELGFENCRRYGSGSAPISPLTLKWYERLGVNIGEGWGMSETSGLSCGNIPFTANRLGTIGVPVDGTEMKLSEEGEILLRSPGLFTEYFKQPDLTREVINADGFFHTGDRAEWDETLQAYRITGRVKDIFKSAKGKYVTPVPIESQLSGNPLLEQICVMGSGLPAPVAVVVLSEAANSIPREDIKASLQTTLDKVNAGLESHERMSNIVIVNDEWTIENELLTPTLKLKRNILEDKYSQLISQQFSEPIAWES</sequence>
<gene>
    <name evidence="5" type="ORF">JTBM06_V1_180009</name>
</gene>
<dbReference type="GO" id="GO:0016020">
    <property type="term" value="C:membrane"/>
    <property type="evidence" value="ECO:0007669"/>
    <property type="project" value="TreeGrafter"/>
</dbReference>
<dbReference type="InterPro" id="IPR042099">
    <property type="entry name" value="ANL_N_sf"/>
</dbReference>
<dbReference type="InterPro" id="IPR020845">
    <property type="entry name" value="AMP-binding_CS"/>
</dbReference>
<proteinExistence type="predicted"/>
<organism evidence="5">
    <name type="scientific">uncultured Woeseiaceae bacterium</name>
    <dbReference type="NCBI Taxonomy" id="1983305"/>
    <lineage>
        <taxon>Bacteria</taxon>
        <taxon>Pseudomonadati</taxon>
        <taxon>Pseudomonadota</taxon>
        <taxon>Gammaproteobacteria</taxon>
        <taxon>Woeseiales</taxon>
        <taxon>Woeseiaceae</taxon>
        <taxon>environmental samples</taxon>
    </lineage>
</organism>
<accession>A0A7D9D4R8</accession>
<evidence type="ECO:0000256" key="1">
    <source>
        <dbReference type="ARBA" id="ARBA00022741"/>
    </source>
</evidence>
<evidence type="ECO:0000259" key="4">
    <source>
        <dbReference type="Pfam" id="PF00501"/>
    </source>
</evidence>
<dbReference type="EMBL" id="LR633967">
    <property type="protein sequence ID" value="VUX55945.1"/>
    <property type="molecule type" value="Genomic_DNA"/>
</dbReference>
<reference evidence="5" key="1">
    <citation type="submission" date="2019-07" db="EMBL/GenBank/DDBJ databases">
        <authorList>
            <person name="Weber M."/>
            <person name="Kostadinov I."/>
            <person name="Kostadinov D I."/>
        </authorList>
    </citation>
    <scope>NUCLEOTIDE SEQUENCE</scope>
    <source>
        <strain evidence="5">Gfbio:sag-sample-m06:053724c1-46a9-4a36-b237-ea2bf867836b</strain>
    </source>
</reference>
<dbReference type="Gene3D" id="3.40.50.12780">
    <property type="entry name" value="N-terminal domain of ligase-like"/>
    <property type="match status" value="1"/>
</dbReference>
<dbReference type="InterPro" id="IPR000873">
    <property type="entry name" value="AMP-dep_synth/lig_dom"/>
</dbReference>
<feature type="domain" description="AMP-dependent synthetase/ligase" evidence="4">
    <location>
        <begin position="17"/>
        <end position="389"/>
    </location>
</feature>
<dbReference type="Pfam" id="PF00501">
    <property type="entry name" value="AMP-binding"/>
    <property type="match status" value="1"/>
</dbReference>
<dbReference type="InterPro" id="IPR045851">
    <property type="entry name" value="AMP-bd_C_sf"/>
</dbReference>
<evidence type="ECO:0000256" key="3">
    <source>
        <dbReference type="ARBA" id="ARBA00024484"/>
    </source>
</evidence>
<dbReference type="Pfam" id="PF23562">
    <property type="entry name" value="AMP-binding_C_3"/>
    <property type="match status" value="1"/>
</dbReference>
<dbReference type="AlphaFoldDB" id="A0A7D9D4R8"/>
<evidence type="ECO:0000313" key="5">
    <source>
        <dbReference type="EMBL" id="VUX55945.1"/>
    </source>
</evidence>